<name>A0A7Y9S3D5_9ACTN</name>
<evidence type="ECO:0000313" key="2">
    <source>
        <dbReference type="Proteomes" id="UP000540656"/>
    </source>
</evidence>
<sequence length="139" mass="15570">MNLWPPYVAAGIKVLDIADDWTSASVRMRVGRFNANYFGTAFGGSLSAMSDPFYTLLATNQLGRDYLVWDTAGEIEFVTPGTGEVFGTYHLSHAVADEIRAEAANGQKHLRWFETDLTHADGTVVARVRRQVYVRLKRR</sequence>
<dbReference type="SUPFAM" id="SSF54637">
    <property type="entry name" value="Thioesterase/thiol ester dehydrase-isomerase"/>
    <property type="match status" value="1"/>
</dbReference>
<accession>A0A7Y9S3D5</accession>
<gene>
    <name evidence="1" type="ORF">BJ980_003182</name>
</gene>
<dbReference type="AlphaFoldDB" id="A0A7Y9S3D5"/>
<dbReference type="InterPro" id="IPR029069">
    <property type="entry name" value="HotDog_dom_sf"/>
</dbReference>
<protein>
    <submittedName>
        <fullName evidence="1">Acyl-coenzyme A thioesterase PaaI-like protein</fullName>
    </submittedName>
</protein>
<keyword evidence="2" id="KW-1185">Reference proteome</keyword>
<dbReference type="InterPro" id="IPR027961">
    <property type="entry name" value="DUF4442"/>
</dbReference>
<dbReference type="Proteomes" id="UP000540656">
    <property type="component" value="Unassembled WGS sequence"/>
</dbReference>
<dbReference type="Gene3D" id="3.10.129.10">
    <property type="entry name" value="Hotdog Thioesterase"/>
    <property type="match status" value="1"/>
</dbReference>
<evidence type="ECO:0000313" key="1">
    <source>
        <dbReference type="EMBL" id="NYG60259.1"/>
    </source>
</evidence>
<proteinExistence type="predicted"/>
<comment type="caution">
    <text evidence="1">The sequence shown here is derived from an EMBL/GenBank/DDBJ whole genome shotgun (WGS) entry which is preliminary data.</text>
</comment>
<dbReference type="Pfam" id="PF14539">
    <property type="entry name" value="DUF4442"/>
    <property type="match status" value="1"/>
</dbReference>
<organism evidence="1 2">
    <name type="scientific">Nocardioides daedukensis</name>
    <dbReference type="NCBI Taxonomy" id="634462"/>
    <lineage>
        <taxon>Bacteria</taxon>
        <taxon>Bacillati</taxon>
        <taxon>Actinomycetota</taxon>
        <taxon>Actinomycetes</taxon>
        <taxon>Propionibacteriales</taxon>
        <taxon>Nocardioidaceae</taxon>
        <taxon>Nocardioides</taxon>
    </lineage>
</organism>
<dbReference type="EMBL" id="JACCAA010000001">
    <property type="protein sequence ID" value="NYG60259.1"/>
    <property type="molecule type" value="Genomic_DNA"/>
</dbReference>
<reference evidence="1 2" key="1">
    <citation type="submission" date="2020-07" db="EMBL/GenBank/DDBJ databases">
        <title>Sequencing the genomes of 1000 actinobacteria strains.</title>
        <authorList>
            <person name="Klenk H.-P."/>
        </authorList>
    </citation>
    <scope>NUCLEOTIDE SEQUENCE [LARGE SCALE GENOMIC DNA]</scope>
    <source>
        <strain evidence="1 2">DSM 23819</strain>
    </source>
</reference>
<dbReference type="RefSeq" id="WP_218855549.1">
    <property type="nucleotide sequence ID" value="NZ_JACCAA010000001.1"/>
</dbReference>